<evidence type="ECO:0000313" key="1">
    <source>
        <dbReference type="EMBL" id="RMC12518.1"/>
    </source>
</evidence>
<sequence>MAERKSQRLEVVVAFYRHVEKRDGEQGMIDSAMGTVYRSEKMGIIFLSGLSGLSVTETFIITSTPINRTVTCKCRSGLRIFIPATPVAASGVQQSVIEASHRSTGEKLSDGPDDRAEVLLENNGEDQDISKSDIPYSMESSLYSDGRNESDLLEPETFYYTDYDFIASLHFCGKPCASTMELCNRGESQISSQIPQENGFTKGLVDASFYPTYVDHTSKQALEGAQVSGQKGKGKTPTKESFDIKEFTCSYYPSGVKCSDRLSSTPKGGLMVEFGIAVESQLTILLMIHEPGNLVEYSIPRRILIILHWLLFFIPISPKVLFHQILGVYFHAMFPERSSKSLQHRQEKFLYLYRATFL</sequence>
<organism evidence="1 2">
    <name type="scientific">Hirundo rustica rustica</name>
    <dbReference type="NCBI Taxonomy" id="333673"/>
    <lineage>
        <taxon>Eukaryota</taxon>
        <taxon>Metazoa</taxon>
        <taxon>Chordata</taxon>
        <taxon>Craniata</taxon>
        <taxon>Vertebrata</taxon>
        <taxon>Euteleostomi</taxon>
        <taxon>Archelosauria</taxon>
        <taxon>Archosauria</taxon>
        <taxon>Dinosauria</taxon>
        <taxon>Saurischia</taxon>
        <taxon>Theropoda</taxon>
        <taxon>Coelurosauria</taxon>
        <taxon>Aves</taxon>
        <taxon>Neognathae</taxon>
        <taxon>Neoaves</taxon>
        <taxon>Telluraves</taxon>
        <taxon>Australaves</taxon>
        <taxon>Passeriformes</taxon>
        <taxon>Sylvioidea</taxon>
        <taxon>Hirundinidae</taxon>
        <taxon>Hirundo</taxon>
    </lineage>
</organism>
<proteinExistence type="predicted"/>
<protein>
    <submittedName>
        <fullName evidence="1">Uncharacterized protein</fullName>
    </submittedName>
</protein>
<gene>
    <name evidence="1" type="ORF">DUI87_10038</name>
</gene>
<dbReference type="AlphaFoldDB" id="A0A3M0KGY5"/>
<comment type="caution">
    <text evidence="1">The sequence shown here is derived from an EMBL/GenBank/DDBJ whole genome shotgun (WGS) entry which is preliminary data.</text>
</comment>
<reference evidence="1 2" key="1">
    <citation type="submission" date="2018-07" db="EMBL/GenBank/DDBJ databases">
        <title>A high quality draft genome assembly of the barn swallow (H. rustica rustica).</title>
        <authorList>
            <person name="Formenti G."/>
            <person name="Chiara M."/>
            <person name="Poveda L."/>
            <person name="Francoijs K.-J."/>
            <person name="Bonisoli-Alquati A."/>
            <person name="Canova L."/>
            <person name="Gianfranceschi L."/>
            <person name="Horner D.S."/>
            <person name="Saino N."/>
        </authorList>
    </citation>
    <scope>NUCLEOTIDE SEQUENCE [LARGE SCALE GENOMIC DNA]</scope>
    <source>
        <strain evidence="1">Chelidonia</strain>
        <tissue evidence="1">Blood</tissue>
    </source>
</reference>
<dbReference type="Proteomes" id="UP000269221">
    <property type="component" value="Unassembled WGS sequence"/>
</dbReference>
<accession>A0A3M0KGY5</accession>
<dbReference type="EMBL" id="QRBI01000106">
    <property type="protein sequence ID" value="RMC12518.1"/>
    <property type="molecule type" value="Genomic_DNA"/>
</dbReference>
<name>A0A3M0KGY5_HIRRU</name>
<keyword evidence="2" id="KW-1185">Reference proteome</keyword>
<evidence type="ECO:0000313" key="2">
    <source>
        <dbReference type="Proteomes" id="UP000269221"/>
    </source>
</evidence>